<keyword evidence="6" id="KW-0812">Transmembrane</keyword>
<evidence type="ECO:0000256" key="4">
    <source>
        <dbReference type="ARBA" id="ARBA00023163"/>
    </source>
</evidence>
<evidence type="ECO:0000256" key="1">
    <source>
        <dbReference type="ARBA" id="ARBA00022723"/>
    </source>
</evidence>
<dbReference type="Pfam" id="PF04082">
    <property type="entry name" value="Fungal_trans"/>
    <property type="match status" value="1"/>
</dbReference>
<dbReference type="GeneID" id="34465950"/>
<keyword evidence="5" id="KW-0539">Nucleus</keyword>
<dbReference type="InterPro" id="IPR007219">
    <property type="entry name" value="XnlR_reg_dom"/>
</dbReference>
<gene>
    <name evidence="8" type="ORF">ASPGLDRAFT_73735</name>
</gene>
<keyword evidence="4" id="KW-0804">Transcription</keyword>
<keyword evidence="9" id="KW-1185">Reference proteome</keyword>
<dbReference type="PANTHER" id="PTHR47660">
    <property type="entry name" value="TRANSCRIPTION FACTOR WITH C2H2 AND ZN(2)-CYS(6) DNA BINDING DOMAIN (EUROFUNG)-RELATED-RELATED"/>
    <property type="match status" value="1"/>
</dbReference>
<organism evidence="8 9">
    <name type="scientific">Aspergillus glaucus CBS 516.65</name>
    <dbReference type="NCBI Taxonomy" id="1160497"/>
    <lineage>
        <taxon>Eukaryota</taxon>
        <taxon>Fungi</taxon>
        <taxon>Dikarya</taxon>
        <taxon>Ascomycota</taxon>
        <taxon>Pezizomycotina</taxon>
        <taxon>Eurotiomycetes</taxon>
        <taxon>Eurotiomycetidae</taxon>
        <taxon>Eurotiales</taxon>
        <taxon>Aspergillaceae</taxon>
        <taxon>Aspergillus</taxon>
        <taxon>Aspergillus subgen. Aspergillus</taxon>
    </lineage>
</organism>
<dbReference type="AlphaFoldDB" id="A0A1L9VMA8"/>
<dbReference type="Proteomes" id="UP000184300">
    <property type="component" value="Unassembled WGS sequence"/>
</dbReference>
<evidence type="ECO:0000256" key="6">
    <source>
        <dbReference type="SAM" id="Phobius"/>
    </source>
</evidence>
<keyword evidence="6" id="KW-1133">Transmembrane helix</keyword>
<name>A0A1L9VMA8_ASPGL</name>
<evidence type="ECO:0000256" key="5">
    <source>
        <dbReference type="ARBA" id="ARBA00023242"/>
    </source>
</evidence>
<dbReference type="OrthoDB" id="40579at2759"/>
<evidence type="ECO:0000313" key="8">
    <source>
        <dbReference type="EMBL" id="OJJ85014.1"/>
    </source>
</evidence>
<dbReference type="GO" id="GO:0008270">
    <property type="term" value="F:zinc ion binding"/>
    <property type="evidence" value="ECO:0007669"/>
    <property type="project" value="InterPro"/>
</dbReference>
<evidence type="ECO:0000259" key="7">
    <source>
        <dbReference type="Pfam" id="PF04082"/>
    </source>
</evidence>
<evidence type="ECO:0000256" key="3">
    <source>
        <dbReference type="ARBA" id="ARBA00023015"/>
    </source>
</evidence>
<evidence type="ECO:0000256" key="2">
    <source>
        <dbReference type="ARBA" id="ARBA00022833"/>
    </source>
</evidence>
<keyword evidence="6" id="KW-0472">Membrane</keyword>
<keyword evidence="3" id="KW-0805">Transcription regulation</keyword>
<protein>
    <recommendedName>
        <fullName evidence="7">Xylanolytic transcriptional activator regulatory domain-containing protein</fullName>
    </recommendedName>
</protein>
<feature type="transmembrane region" description="Helical" evidence="6">
    <location>
        <begin position="498"/>
        <end position="517"/>
    </location>
</feature>
<keyword evidence="1" id="KW-0479">Metal-binding</keyword>
<dbReference type="STRING" id="1160497.A0A1L9VMA8"/>
<dbReference type="EMBL" id="KV878895">
    <property type="protein sequence ID" value="OJJ85014.1"/>
    <property type="molecule type" value="Genomic_DNA"/>
</dbReference>
<reference evidence="9" key="1">
    <citation type="journal article" date="2017" name="Genome Biol.">
        <title>Comparative genomics reveals high biological diversity and specific adaptations in the industrially and medically important fungal genus Aspergillus.</title>
        <authorList>
            <person name="de Vries R.P."/>
            <person name="Riley R."/>
            <person name="Wiebenga A."/>
            <person name="Aguilar-Osorio G."/>
            <person name="Amillis S."/>
            <person name="Uchima C.A."/>
            <person name="Anderluh G."/>
            <person name="Asadollahi M."/>
            <person name="Askin M."/>
            <person name="Barry K."/>
            <person name="Battaglia E."/>
            <person name="Bayram O."/>
            <person name="Benocci T."/>
            <person name="Braus-Stromeyer S.A."/>
            <person name="Caldana C."/>
            <person name="Canovas D."/>
            <person name="Cerqueira G.C."/>
            <person name="Chen F."/>
            <person name="Chen W."/>
            <person name="Choi C."/>
            <person name="Clum A."/>
            <person name="Dos Santos R.A."/>
            <person name="Damasio A.R."/>
            <person name="Diallinas G."/>
            <person name="Emri T."/>
            <person name="Fekete E."/>
            <person name="Flipphi M."/>
            <person name="Freyberg S."/>
            <person name="Gallo A."/>
            <person name="Gournas C."/>
            <person name="Habgood R."/>
            <person name="Hainaut M."/>
            <person name="Harispe M.L."/>
            <person name="Henrissat B."/>
            <person name="Hilden K.S."/>
            <person name="Hope R."/>
            <person name="Hossain A."/>
            <person name="Karabika E."/>
            <person name="Karaffa L."/>
            <person name="Karanyi Z."/>
            <person name="Krasevec N."/>
            <person name="Kuo A."/>
            <person name="Kusch H."/>
            <person name="LaButti K."/>
            <person name="Lagendijk E.L."/>
            <person name="Lapidus A."/>
            <person name="Levasseur A."/>
            <person name="Lindquist E."/>
            <person name="Lipzen A."/>
            <person name="Logrieco A.F."/>
            <person name="MacCabe A."/>
            <person name="Maekelae M.R."/>
            <person name="Malavazi I."/>
            <person name="Melin P."/>
            <person name="Meyer V."/>
            <person name="Mielnichuk N."/>
            <person name="Miskei M."/>
            <person name="Molnar A.P."/>
            <person name="Mule G."/>
            <person name="Ngan C.Y."/>
            <person name="Orejas M."/>
            <person name="Orosz E."/>
            <person name="Ouedraogo J.P."/>
            <person name="Overkamp K.M."/>
            <person name="Park H.-S."/>
            <person name="Perrone G."/>
            <person name="Piumi F."/>
            <person name="Punt P.J."/>
            <person name="Ram A.F."/>
            <person name="Ramon A."/>
            <person name="Rauscher S."/>
            <person name="Record E."/>
            <person name="Riano-Pachon D.M."/>
            <person name="Robert V."/>
            <person name="Roehrig J."/>
            <person name="Ruller R."/>
            <person name="Salamov A."/>
            <person name="Salih N.S."/>
            <person name="Samson R.A."/>
            <person name="Sandor E."/>
            <person name="Sanguinetti M."/>
            <person name="Schuetze T."/>
            <person name="Sepcic K."/>
            <person name="Shelest E."/>
            <person name="Sherlock G."/>
            <person name="Sophianopoulou V."/>
            <person name="Squina F.M."/>
            <person name="Sun H."/>
            <person name="Susca A."/>
            <person name="Todd R.B."/>
            <person name="Tsang A."/>
            <person name="Unkles S.E."/>
            <person name="van de Wiele N."/>
            <person name="van Rossen-Uffink D."/>
            <person name="Oliveira J.V."/>
            <person name="Vesth T.C."/>
            <person name="Visser J."/>
            <person name="Yu J.-H."/>
            <person name="Zhou M."/>
            <person name="Andersen M.R."/>
            <person name="Archer D.B."/>
            <person name="Baker S.E."/>
            <person name="Benoit I."/>
            <person name="Brakhage A.A."/>
            <person name="Braus G.H."/>
            <person name="Fischer R."/>
            <person name="Frisvad J.C."/>
            <person name="Goldman G.H."/>
            <person name="Houbraken J."/>
            <person name="Oakley B."/>
            <person name="Pocsi I."/>
            <person name="Scazzocchio C."/>
            <person name="Seiboth B."/>
            <person name="vanKuyk P.A."/>
            <person name="Wortman J."/>
            <person name="Dyer P.S."/>
            <person name="Grigoriev I.V."/>
        </authorList>
    </citation>
    <scope>NUCLEOTIDE SEQUENCE [LARGE SCALE GENOMIC DNA]</scope>
    <source>
        <strain evidence="9">CBS 516.65</strain>
    </source>
</reference>
<dbReference type="GO" id="GO:0003677">
    <property type="term" value="F:DNA binding"/>
    <property type="evidence" value="ECO:0007669"/>
    <property type="project" value="InterPro"/>
</dbReference>
<evidence type="ECO:0000313" key="9">
    <source>
        <dbReference type="Proteomes" id="UP000184300"/>
    </source>
</evidence>
<proteinExistence type="predicted"/>
<feature type="domain" description="Xylanolytic transcriptional activator regulatory" evidence="7">
    <location>
        <begin position="275"/>
        <end position="381"/>
    </location>
</feature>
<dbReference type="GO" id="GO:0006351">
    <property type="term" value="P:DNA-templated transcription"/>
    <property type="evidence" value="ECO:0007669"/>
    <property type="project" value="InterPro"/>
</dbReference>
<dbReference type="RefSeq" id="XP_022401712.1">
    <property type="nucleotide sequence ID" value="XM_022549690.1"/>
</dbReference>
<accession>A0A1L9VMA8</accession>
<dbReference type="VEuPathDB" id="FungiDB:ASPGLDRAFT_73735"/>
<dbReference type="PANTHER" id="PTHR47660:SF2">
    <property type="entry name" value="TRANSCRIPTION FACTOR WITH C2H2 AND ZN(2)-CYS(6) DNA BINDING DOMAIN (EUROFUNG)"/>
    <property type="match status" value="1"/>
</dbReference>
<sequence>MDLIADVGMDLDGQFEGNSMPDLQVLGHPEMTMADIINSGNLSQDIPQSYAELPPAMEVNVDTVQSNIPNNPGLPEDSQLPLMVFDDFDMVNRDITMDLGLTEGDLKFLSLLNTQSTFYENWITTEQLSQGPQLHDVEQAQLMDSDAYHNSPLTNWTPGTDDNAYMDQETHLDSWIHESTMGLNEACPELVMALAAAGAILSPVEAIQKLGYALLEIARLHLNQKLQAYVLILHMGLWSGHKRRIEIAESFGQPIVTMLQRASRFKGEAYSAVRPEEGDHSETLERKWHEWAEAESYKRLVYHMFIHNIQAYVSLSINPLISYVELDLPLPCHRKCWDAKSAAEWKSSYFENIRNTPEPLPSLSRSLQDMSTLSQTRSQLDFALTGFLSVHGIFTILRGLVFQSWQHELQQILEELEMVIVEPLQSHVPELSLIYQAVSLSLYIPLGELEIFAGKDGLERSNDIHDEFIKHISPANLWQAIWHAGQVYHIVKLIPSRAVTGFYATCLYFAALALWMYSTVSTIRSPSQTNRQNDVEEPVLFLLDAEVDAIALRRFILSGHGTPALGTADDPAYLNDQAAVMRCFREVLCSNHPGGTVHGQTRALNNAFSALGSFSGING</sequence>
<keyword evidence="2" id="KW-0862">Zinc</keyword>